<dbReference type="RefSeq" id="WP_023341474.1">
    <property type="nucleotide sequence ID" value="NZ_CAAGTE010000014.1"/>
</dbReference>
<dbReference type="Gene3D" id="1.10.3230.30">
    <property type="entry name" value="Phage gp6-like head-tail connector protein"/>
    <property type="match status" value="1"/>
</dbReference>
<dbReference type="InterPro" id="IPR021146">
    <property type="entry name" value="Phage_gp6-like_head-tail"/>
</dbReference>
<gene>
    <name evidence="1" type="ORF">NCTC9140_04149</name>
</gene>
<dbReference type="CDD" id="cd08054">
    <property type="entry name" value="gp6"/>
    <property type="match status" value="1"/>
</dbReference>
<dbReference type="AlphaFoldDB" id="A0A330RUA0"/>
<dbReference type="EMBL" id="UGKQ01000007">
    <property type="protein sequence ID" value="STS82399.1"/>
    <property type="molecule type" value="Genomic_DNA"/>
</dbReference>
<evidence type="ECO:0000313" key="2">
    <source>
        <dbReference type="Proteomes" id="UP000254938"/>
    </source>
</evidence>
<dbReference type="NCBIfam" id="TIGR01560">
    <property type="entry name" value="put_DNA_pack"/>
    <property type="match status" value="1"/>
</dbReference>
<dbReference type="Proteomes" id="UP000254938">
    <property type="component" value="Unassembled WGS sequence"/>
</dbReference>
<accession>A0A330RUA0</accession>
<sequence>MLELEVVKEHCRIEPDFTDDDSLLTLYIGAASRYVETWTRRKMYESETSEGYADDPDSILPGDDVKAAMLLLIGHWYENRETVSVGQAATDIPFTVEALLQPYKIYGI</sequence>
<dbReference type="Pfam" id="PF05135">
    <property type="entry name" value="Phage_connect_1"/>
    <property type="match status" value="1"/>
</dbReference>
<evidence type="ECO:0000313" key="1">
    <source>
        <dbReference type="EMBL" id="STS82399.1"/>
    </source>
</evidence>
<protein>
    <submittedName>
        <fullName evidence="1">Phage gp6-like head-tail connector protein</fullName>
    </submittedName>
</protein>
<reference evidence="1 2" key="1">
    <citation type="submission" date="2018-06" db="EMBL/GenBank/DDBJ databases">
        <authorList>
            <consortium name="Pathogen Informatics"/>
            <person name="Doyle S."/>
        </authorList>
    </citation>
    <scope>NUCLEOTIDE SEQUENCE [LARGE SCALE GENOMIC DNA]</scope>
    <source>
        <strain evidence="1 2">NCTC9140</strain>
    </source>
</reference>
<organism evidence="1 2">
    <name type="scientific">Klebsiella pneumoniae</name>
    <dbReference type="NCBI Taxonomy" id="573"/>
    <lineage>
        <taxon>Bacteria</taxon>
        <taxon>Pseudomonadati</taxon>
        <taxon>Pseudomonadota</taxon>
        <taxon>Gammaproteobacteria</taxon>
        <taxon>Enterobacterales</taxon>
        <taxon>Enterobacteriaceae</taxon>
        <taxon>Klebsiella/Raoultella group</taxon>
        <taxon>Klebsiella</taxon>
        <taxon>Klebsiella pneumoniae complex</taxon>
    </lineage>
</organism>
<name>A0A330RUA0_KLEPN</name>
<proteinExistence type="predicted"/>
<dbReference type="InterPro" id="IPR006450">
    <property type="entry name" value="Phage_HK97_gp6-like"/>
</dbReference>